<reference evidence="5" key="1">
    <citation type="submission" date="2020-09" db="EMBL/GenBank/DDBJ databases">
        <title>New species isolated from human feces.</title>
        <authorList>
            <person name="Kitahara M."/>
            <person name="Shigeno Y."/>
            <person name="Shime M."/>
            <person name="Matsumoto Y."/>
            <person name="Nakamura S."/>
            <person name="Motooka D."/>
            <person name="Fukuoka S."/>
            <person name="Nishikawa H."/>
            <person name="Benno Y."/>
        </authorList>
    </citation>
    <scope>NUCLEOTIDE SEQUENCE</scope>
    <source>
        <strain evidence="5">MM59</strain>
    </source>
</reference>
<dbReference type="InterPro" id="IPR017871">
    <property type="entry name" value="ABC_transporter-like_CS"/>
</dbReference>
<dbReference type="GO" id="GO:0016887">
    <property type="term" value="F:ATP hydrolysis activity"/>
    <property type="evidence" value="ECO:0007669"/>
    <property type="project" value="InterPro"/>
</dbReference>
<name>A0A810QAB1_9FIRM</name>
<dbReference type="Gene3D" id="3.40.50.300">
    <property type="entry name" value="P-loop containing nucleotide triphosphate hydrolases"/>
    <property type="match status" value="1"/>
</dbReference>
<dbReference type="KEGG" id="pfaa:MM59RIKEN_08540"/>
<accession>A0A810QAB1</accession>
<dbReference type="PROSITE" id="PS50893">
    <property type="entry name" value="ABC_TRANSPORTER_2"/>
    <property type="match status" value="1"/>
</dbReference>
<dbReference type="Pfam" id="PF00005">
    <property type="entry name" value="ABC_tran"/>
    <property type="match status" value="1"/>
</dbReference>
<keyword evidence="1" id="KW-0813">Transport</keyword>
<dbReference type="SUPFAM" id="SSF52540">
    <property type="entry name" value="P-loop containing nucleoside triphosphate hydrolases"/>
    <property type="match status" value="1"/>
</dbReference>
<keyword evidence="6" id="KW-1185">Reference proteome</keyword>
<feature type="domain" description="ABC transporter" evidence="4">
    <location>
        <begin position="3"/>
        <end position="192"/>
    </location>
</feature>
<dbReference type="GO" id="GO:0005524">
    <property type="term" value="F:ATP binding"/>
    <property type="evidence" value="ECO:0007669"/>
    <property type="project" value="UniProtKB-KW"/>
</dbReference>
<evidence type="ECO:0000313" key="6">
    <source>
        <dbReference type="Proteomes" id="UP000679848"/>
    </source>
</evidence>
<gene>
    <name evidence="5" type="ORF">MM59RIKEN_08540</name>
</gene>
<dbReference type="InterPro" id="IPR050166">
    <property type="entry name" value="ABC_transporter_ATP-bind"/>
</dbReference>
<keyword evidence="2" id="KW-0547">Nucleotide-binding</keyword>
<evidence type="ECO:0000256" key="2">
    <source>
        <dbReference type="ARBA" id="ARBA00022741"/>
    </source>
</evidence>
<proteinExistence type="predicted"/>
<dbReference type="RefSeq" id="WP_187028232.1">
    <property type="nucleotide sequence ID" value="NZ_AP023420.1"/>
</dbReference>
<evidence type="ECO:0000259" key="4">
    <source>
        <dbReference type="PROSITE" id="PS50893"/>
    </source>
</evidence>
<dbReference type="AlphaFoldDB" id="A0A810QAB1"/>
<dbReference type="PROSITE" id="PS00211">
    <property type="entry name" value="ABC_TRANSPORTER_1"/>
    <property type="match status" value="1"/>
</dbReference>
<evidence type="ECO:0000313" key="5">
    <source>
        <dbReference type="EMBL" id="BCK83535.1"/>
    </source>
</evidence>
<organism evidence="5 6">
    <name type="scientific">Pusillibacter faecalis</name>
    <dbReference type="NCBI Taxonomy" id="2714358"/>
    <lineage>
        <taxon>Bacteria</taxon>
        <taxon>Bacillati</taxon>
        <taxon>Bacillota</taxon>
        <taxon>Clostridia</taxon>
        <taxon>Eubacteriales</taxon>
        <taxon>Oscillospiraceae</taxon>
        <taxon>Pusillibacter</taxon>
    </lineage>
</organism>
<protein>
    <submittedName>
        <fullName evidence="5">Sulfate transporter</fullName>
    </submittedName>
</protein>
<dbReference type="InterPro" id="IPR027417">
    <property type="entry name" value="P-loop_NTPase"/>
</dbReference>
<keyword evidence="3" id="KW-0067">ATP-binding</keyword>
<dbReference type="InterPro" id="IPR003439">
    <property type="entry name" value="ABC_transporter-like_ATP-bd"/>
</dbReference>
<dbReference type="PANTHER" id="PTHR42788">
    <property type="entry name" value="TAURINE IMPORT ATP-BINDING PROTEIN-RELATED"/>
    <property type="match status" value="1"/>
</dbReference>
<dbReference type="PANTHER" id="PTHR42788:SF19">
    <property type="entry name" value="ALIPHATIC SULFONATES IMPORT ATP-BINDING PROTEIN SSUB 2"/>
    <property type="match status" value="1"/>
</dbReference>
<evidence type="ECO:0000256" key="1">
    <source>
        <dbReference type="ARBA" id="ARBA00022448"/>
    </source>
</evidence>
<evidence type="ECO:0000256" key="3">
    <source>
        <dbReference type="ARBA" id="ARBA00022840"/>
    </source>
</evidence>
<sequence length="192" mass="20849">MRISVEHLGKSYHGTPVLRDVTFTAGPGITCVMAPSGVGKTTLLRLLLGLETPDEGSVRLPENCRWAAVFQEDRLLEHLDAWGNLHLIGTRQGEARAAAMLAELGLAETAERPVREYSGGMRRRLALIRALLAPSDALALDEPFSGLDDENRAVCRAVLQRETVGKPVLLVTHDEDDAAGLDARIIRLAPAR</sequence>
<dbReference type="Proteomes" id="UP000679848">
    <property type="component" value="Chromosome"/>
</dbReference>
<dbReference type="InterPro" id="IPR003593">
    <property type="entry name" value="AAA+_ATPase"/>
</dbReference>
<dbReference type="EMBL" id="AP023420">
    <property type="protein sequence ID" value="BCK83535.1"/>
    <property type="molecule type" value="Genomic_DNA"/>
</dbReference>
<dbReference type="SMART" id="SM00382">
    <property type="entry name" value="AAA"/>
    <property type="match status" value="1"/>
</dbReference>